<dbReference type="InParanoid" id="A0A0V1BQW9"/>
<proteinExistence type="predicted"/>
<gene>
    <name evidence="1" type="ORF">T01_11792</name>
</gene>
<reference evidence="1 2" key="1">
    <citation type="submission" date="2015-01" db="EMBL/GenBank/DDBJ databases">
        <title>Evolution of Trichinella species and genotypes.</title>
        <authorList>
            <person name="Korhonen P.K."/>
            <person name="Edoardo P."/>
            <person name="Giuseppe L.R."/>
            <person name="Gasser R.B."/>
        </authorList>
    </citation>
    <scope>NUCLEOTIDE SEQUENCE [LARGE SCALE GENOMIC DNA]</scope>
    <source>
        <strain evidence="1">ISS3</strain>
    </source>
</reference>
<name>A0A0V1BQW9_TRISP</name>
<evidence type="ECO:0000313" key="2">
    <source>
        <dbReference type="Proteomes" id="UP000054776"/>
    </source>
</evidence>
<protein>
    <submittedName>
        <fullName evidence="1">Uncharacterized protein</fullName>
    </submittedName>
</protein>
<comment type="caution">
    <text evidence="1">The sequence shown here is derived from an EMBL/GenBank/DDBJ whole genome shotgun (WGS) entry which is preliminary data.</text>
</comment>
<accession>A0A0V1BQW9</accession>
<keyword evidence="2" id="KW-1185">Reference proteome</keyword>
<dbReference type="AlphaFoldDB" id="A0A0V1BQW9"/>
<dbReference type="Proteomes" id="UP000054776">
    <property type="component" value="Unassembled WGS sequence"/>
</dbReference>
<dbReference type="EMBL" id="JYDH01000017">
    <property type="protein sequence ID" value="KRY39636.1"/>
    <property type="molecule type" value="Genomic_DNA"/>
</dbReference>
<sequence length="128" mass="14552">MKEVNVQNVEELNEGEFRCLETSKRVIGQLAVLGAIFDREKDQFDSPRASGMPTWQQFFRASIFVHSFTSRFGTHFNRLPKIAPPLTLAPTGDLQQASSLILRLIPSTFRAGQNEPVPIFFPNHQQHQ</sequence>
<evidence type="ECO:0000313" key="1">
    <source>
        <dbReference type="EMBL" id="KRY39636.1"/>
    </source>
</evidence>
<organism evidence="1 2">
    <name type="scientific">Trichinella spiralis</name>
    <name type="common">Trichina worm</name>
    <dbReference type="NCBI Taxonomy" id="6334"/>
    <lineage>
        <taxon>Eukaryota</taxon>
        <taxon>Metazoa</taxon>
        <taxon>Ecdysozoa</taxon>
        <taxon>Nematoda</taxon>
        <taxon>Enoplea</taxon>
        <taxon>Dorylaimia</taxon>
        <taxon>Trichinellida</taxon>
        <taxon>Trichinellidae</taxon>
        <taxon>Trichinella</taxon>
    </lineage>
</organism>
<dbReference type="OrthoDB" id="5919041at2759"/>